<name>A0AAE2SC26_9BACT</name>
<keyword evidence="2" id="KW-1185">Reference proteome</keyword>
<reference evidence="1" key="1">
    <citation type="submission" date="2021-01" db="EMBL/GenBank/DDBJ databases">
        <title>Modified the classification status of verrucomicrobia.</title>
        <authorList>
            <person name="Feng X."/>
        </authorList>
    </citation>
    <scope>NUCLEOTIDE SEQUENCE</scope>
    <source>
        <strain evidence="1">5K15</strain>
    </source>
</reference>
<dbReference type="AlphaFoldDB" id="A0AAE2SC26"/>
<comment type="caution">
    <text evidence="1">The sequence shown here is derived from an EMBL/GenBank/DDBJ whole genome shotgun (WGS) entry which is preliminary data.</text>
</comment>
<protein>
    <submittedName>
        <fullName evidence="1">Uncharacterized protein</fullName>
    </submittedName>
</protein>
<dbReference type="Proteomes" id="UP000634206">
    <property type="component" value="Unassembled WGS sequence"/>
</dbReference>
<dbReference type="EMBL" id="JAENIG010000005">
    <property type="protein sequence ID" value="MBK1855034.1"/>
    <property type="molecule type" value="Genomic_DNA"/>
</dbReference>
<accession>A0AAE2SC26</accession>
<sequence>MGGPSVAERKAQIANEPTGSFFYGRRYHVEKTRFWGYLRKPRQSASTSQLVVMNESKKLCPDRLPENGPVGQRFGYDNNYEYRIYGYYTGEKVYEVNSNQILPEFMLTGYEVVNKRPGWLFGPKDHYNPQSLTLVKR</sequence>
<evidence type="ECO:0000313" key="1">
    <source>
        <dbReference type="EMBL" id="MBK1855034.1"/>
    </source>
</evidence>
<proteinExistence type="predicted"/>
<evidence type="ECO:0000313" key="2">
    <source>
        <dbReference type="Proteomes" id="UP000634206"/>
    </source>
</evidence>
<gene>
    <name evidence="1" type="ORF">JIN83_08685</name>
</gene>
<organism evidence="1 2">
    <name type="scientific">Oceaniferula flava</name>
    <dbReference type="NCBI Taxonomy" id="2800421"/>
    <lineage>
        <taxon>Bacteria</taxon>
        <taxon>Pseudomonadati</taxon>
        <taxon>Verrucomicrobiota</taxon>
        <taxon>Verrucomicrobiia</taxon>
        <taxon>Verrucomicrobiales</taxon>
        <taxon>Verrucomicrobiaceae</taxon>
        <taxon>Oceaniferula</taxon>
    </lineage>
</organism>